<accession>A0A1D6K6X2</accession>
<dbReference type="AlphaFoldDB" id="A0A1D6K6X2"/>
<organism evidence="1">
    <name type="scientific">Zea mays</name>
    <name type="common">Maize</name>
    <dbReference type="NCBI Taxonomy" id="4577"/>
    <lineage>
        <taxon>Eukaryota</taxon>
        <taxon>Viridiplantae</taxon>
        <taxon>Streptophyta</taxon>
        <taxon>Embryophyta</taxon>
        <taxon>Tracheophyta</taxon>
        <taxon>Spermatophyta</taxon>
        <taxon>Magnoliopsida</taxon>
        <taxon>Liliopsida</taxon>
        <taxon>Poales</taxon>
        <taxon>Poaceae</taxon>
        <taxon>PACMAD clade</taxon>
        <taxon>Panicoideae</taxon>
        <taxon>Andropogonodae</taxon>
        <taxon>Andropogoneae</taxon>
        <taxon>Tripsacinae</taxon>
        <taxon>Zea</taxon>
    </lineage>
</organism>
<evidence type="ECO:0000313" key="1">
    <source>
        <dbReference type="EMBL" id="ONL99310.1"/>
    </source>
</evidence>
<protein>
    <submittedName>
        <fullName evidence="1">Uncharacterized protein</fullName>
    </submittedName>
</protein>
<reference evidence="1" key="1">
    <citation type="submission" date="2015-12" db="EMBL/GenBank/DDBJ databases">
        <title>Update maize B73 reference genome by single molecule sequencing technologies.</title>
        <authorList>
            <consortium name="Maize Genome Sequencing Project"/>
            <person name="Ware D."/>
        </authorList>
    </citation>
    <scope>NUCLEOTIDE SEQUENCE [LARGE SCALE GENOMIC DNA]</scope>
    <source>
        <tissue evidence="1">Seedling</tissue>
    </source>
</reference>
<dbReference type="InParanoid" id="A0A1D6K6X2"/>
<dbReference type="EMBL" id="CM007647">
    <property type="protein sequence ID" value="ONL99310.1"/>
    <property type="molecule type" value="Genomic_DNA"/>
</dbReference>
<sequence>MDFPRQSPACSSPQPRPDLGPAQLPGRRRSLLAVHGRVPLPLGSSGLLGLGSSAASQSLCSPMPRALQFHGRAPGGRAPSLPLFPSACLFQLGFSPAASAPVVACLCPWPLPSPCSGSCSRVLSGPMAVAFSLLRIVLASSPCCLLALPLEKSPRNNNLSVWWQEPMTPRNRVCKG</sequence>
<proteinExistence type="predicted"/>
<name>A0A1D6K6X2_MAIZE</name>
<gene>
    <name evidence="1" type="ORF">ZEAMMB73_Zm00001d029658</name>
</gene>